<dbReference type="Gene3D" id="3.40.630.30">
    <property type="match status" value="2"/>
</dbReference>
<organism evidence="2 3">
    <name type="scientific">Actinomadura vinacea</name>
    <dbReference type="NCBI Taxonomy" id="115336"/>
    <lineage>
        <taxon>Bacteria</taxon>
        <taxon>Bacillati</taxon>
        <taxon>Actinomycetota</taxon>
        <taxon>Actinomycetes</taxon>
        <taxon>Streptosporangiales</taxon>
        <taxon>Thermomonosporaceae</taxon>
        <taxon>Actinomadura</taxon>
    </lineage>
</organism>
<dbReference type="PROSITE" id="PS51186">
    <property type="entry name" value="GNAT"/>
    <property type="match status" value="1"/>
</dbReference>
<name>A0ABP5X8D2_9ACTN</name>
<dbReference type="InterPro" id="IPR000182">
    <property type="entry name" value="GNAT_dom"/>
</dbReference>
<dbReference type="SUPFAM" id="SSF55718">
    <property type="entry name" value="SCP-like"/>
    <property type="match status" value="1"/>
</dbReference>
<dbReference type="InterPro" id="IPR041380">
    <property type="entry name" value="Acetyltransf_17"/>
</dbReference>
<dbReference type="Pfam" id="PF17668">
    <property type="entry name" value="Acetyltransf_17"/>
    <property type="match status" value="1"/>
</dbReference>
<dbReference type="InterPro" id="IPR016181">
    <property type="entry name" value="Acyl_CoA_acyltransferase"/>
</dbReference>
<evidence type="ECO:0000313" key="2">
    <source>
        <dbReference type="EMBL" id="GAA2444998.1"/>
    </source>
</evidence>
<gene>
    <name evidence="2" type="ORF">GCM10010191_72130</name>
</gene>
<dbReference type="InterPro" id="IPR036527">
    <property type="entry name" value="SCP2_sterol-bd_dom_sf"/>
</dbReference>
<dbReference type="RefSeq" id="WP_344595177.1">
    <property type="nucleotide sequence ID" value="NZ_BAAARW010000028.1"/>
</dbReference>
<evidence type="ECO:0000259" key="1">
    <source>
        <dbReference type="PROSITE" id="PS51186"/>
    </source>
</evidence>
<dbReference type="Gene3D" id="3.30.1050.10">
    <property type="entry name" value="SCP2 sterol-binding domain"/>
    <property type="match status" value="1"/>
</dbReference>
<reference evidence="3" key="1">
    <citation type="journal article" date="2019" name="Int. J. Syst. Evol. Microbiol.">
        <title>The Global Catalogue of Microorganisms (GCM) 10K type strain sequencing project: providing services to taxonomists for standard genome sequencing and annotation.</title>
        <authorList>
            <consortium name="The Broad Institute Genomics Platform"/>
            <consortium name="The Broad Institute Genome Sequencing Center for Infectious Disease"/>
            <person name="Wu L."/>
            <person name="Ma J."/>
        </authorList>
    </citation>
    <scope>NUCLEOTIDE SEQUENCE [LARGE SCALE GENOMIC DNA]</scope>
    <source>
        <strain evidence="3">JCM 3325</strain>
    </source>
</reference>
<keyword evidence="3" id="KW-1185">Reference proteome</keyword>
<comment type="caution">
    <text evidence="2">The sequence shown here is derived from an EMBL/GenBank/DDBJ whole genome shotgun (WGS) entry which is preliminary data.</text>
</comment>
<dbReference type="EMBL" id="BAAARW010000028">
    <property type="protein sequence ID" value="GAA2444998.1"/>
    <property type="molecule type" value="Genomic_DNA"/>
</dbReference>
<sequence length="384" mass="41364">MEIRVLDAAGLDATRDLRSQGFGALPDGQWAQIIRLAGHTLRGGRQFAGYEDGRPVATARIHDLPQWWHGRPVSMGGVGGVVVAPEARGRGVGRRLMTEVLERCTAFGHALSVLYPATTPLYRSLGWEHAGSLHRAGLPAEALREVRADASVGVRRAGPDDAAEVAEVIRRVHRDAGHCGPIDWGEKAWRIYLADRDVYHYLAEDGFLAYHWGEGNRSLEVELLVAASEATLRALWALVGTGSSIVPTVYANVAPHDPVFWLTRERTSEEVQRTRWMLRVLDAPAAVEARGFPPGVSAEAALEIDDPQLPANTGSWRLVVKDGTGRLERGDAAGRPAVRVGARGLAALYGGVPTSTLRATGLLEGDAPVLDAVFAAAPFALDHF</sequence>
<dbReference type="CDD" id="cd04301">
    <property type="entry name" value="NAT_SF"/>
    <property type="match status" value="1"/>
</dbReference>
<protein>
    <submittedName>
        <fullName evidence="2">GNAT family N-acetyltransferase</fullName>
    </submittedName>
</protein>
<dbReference type="Pfam" id="PF13527">
    <property type="entry name" value="Acetyltransf_9"/>
    <property type="match status" value="1"/>
</dbReference>
<dbReference type="Pfam" id="PF13530">
    <property type="entry name" value="SCP2_2"/>
    <property type="match status" value="1"/>
</dbReference>
<accession>A0ABP5X8D2</accession>
<evidence type="ECO:0000313" key="3">
    <source>
        <dbReference type="Proteomes" id="UP001501231"/>
    </source>
</evidence>
<dbReference type="PANTHER" id="PTHR37817:SF1">
    <property type="entry name" value="N-ACETYLTRANSFERASE EIS"/>
    <property type="match status" value="1"/>
</dbReference>
<dbReference type="InterPro" id="IPR051554">
    <property type="entry name" value="Acetyltransferase_Eis"/>
</dbReference>
<feature type="domain" description="N-acetyltransferase" evidence="1">
    <location>
        <begin position="1"/>
        <end position="150"/>
    </location>
</feature>
<proteinExistence type="predicted"/>
<dbReference type="PANTHER" id="PTHR37817">
    <property type="entry name" value="N-ACETYLTRANSFERASE EIS"/>
    <property type="match status" value="1"/>
</dbReference>
<dbReference type="Proteomes" id="UP001501231">
    <property type="component" value="Unassembled WGS sequence"/>
</dbReference>
<dbReference type="SUPFAM" id="SSF55729">
    <property type="entry name" value="Acyl-CoA N-acyltransferases (Nat)"/>
    <property type="match status" value="1"/>
</dbReference>
<dbReference type="InterPro" id="IPR025559">
    <property type="entry name" value="Eis_dom"/>
</dbReference>